<evidence type="ECO:0000313" key="3">
    <source>
        <dbReference type="Proteomes" id="UP000245073"/>
    </source>
</evidence>
<dbReference type="SUPFAM" id="SSF49899">
    <property type="entry name" value="Concanavalin A-like lectins/glucanases"/>
    <property type="match status" value="1"/>
</dbReference>
<protein>
    <recommendedName>
        <fullName evidence="1">Right handed beta helix domain-containing protein</fullName>
    </recommendedName>
</protein>
<proteinExistence type="predicted"/>
<evidence type="ECO:0000313" key="2">
    <source>
        <dbReference type="EMBL" id="PVM90653.1"/>
    </source>
</evidence>
<dbReference type="EMBL" id="QDKQ01000034">
    <property type="protein sequence ID" value="PVM90653.1"/>
    <property type="molecule type" value="Genomic_DNA"/>
</dbReference>
<dbReference type="InterPro" id="IPR011050">
    <property type="entry name" value="Pectin_lyase_fold/virulence"/>
</dbReference>
<accession>A0A2T9K4B6</accession>
<dbReference type="SUPFAM" id="SSF51126">
    <property type="entry name" value="Pectin lyase-like"/>
    <property type="match status" value="1"/>
</dbReference>
<name>A0A2T9K4B6_9CAUL</name>
<dbReference type="Proteomes" id="UP000245073">
    <property type="component" value="Unassembled WGS sequence"/>
</dbReference>
<dbReference type="InterPro" id="IPR012334">
    <property type="entry name" value="Pectin_lyas_fold"/>
</dbReference>
<keyword evidence="3" id="KW-1185">Reference proteome</keyword>
<dbReference type="AlphaFoldDB" id="A0A2T9K4B6"/>
<evidence type="ECO:0000259" key="1">
    <source>
        <dbReference type="Pfam" id="PF13229"/>
    </source>
</evidence>
<dbReference type="InterPro" id="IPR013320">
    <property type="entry name" value="ConA-like_dom_sf"/>
</dbReference>
<dbReference type="Gene3D" id="2.160.20.10">
    <property type="entry name" value="Single-stranded right-handed beta-helix, Pectin lyase-like"/>
    <property type="match status" value="1"/>
</dbReference>
<sequence length="709" mass="72619">MAGMSLGLSLGLNLTVATSDAPSGMAITATSIADTVAPGSVIGAVSAPAGYSVELIYDSDGRFALSGQDLVVGATLLTPGTFGPGGAHTWPGPILRAVKAGAPYSDLVLRPVITVQAVRSPADIAGLTAAWLSDVGVTANGSGQVTAWAGAYGTAYALTQATLANSPTIAAGYGPGGLQGVRFTSANSQHMNITPALPMTDGTIVAVYQPLDTSANKAILGSGSRFLWQTSSTSVSLNMGSTVAATPVANATLTTNRISTLVVTHDGTTGAYAARVDGVAANGGGNAGVSAAAFTYVGRQASTAYGNYVLMALLVYNRVLTADEIAAVEAWAMGRRTTEWFCAADGQAGNTGFNPASPKPAAQAFLSGQAFRAWDKIRSKGGDLMVGTITALTGGMTAAKPVRAMTYGLGKPRWWGAAPMALAYTGAYPAQTAALARANALGMIWWYRDGLDAAPVQVFSRALTEDRSFQHADGALQIRLEAGRDANAEVLVIPADLSDQQLYSIGTSNFELHGHDVRHFLGQMWSPQGQRTVLRDCYLGFGCDDGHSPGGSLHDCSFNEITATGTSLSITRGPGDGISVHGGSGHTLRYNWVHDCLGPGIRNEEGSGVVMEGNNVENCSAPLRIIKNASYPGPAAAIYRGNRIQRGAGALQRDGLLLDSGLPANIAVTVTDNLFVGEGVADGVAIRNSGLGAVNASGNVQTGFAGMGG</sequence>
<feature type="domain" description="Right handed beta helix" evidence="1">
    <location>
        <begin position="570"/>
        <end position="688"/>
    </location>
</feature>
<dbReference type="Gene3D" id="2.60.120.200">
    <property type="match status" value="1"/>
</dbReference>
<dbReference type="InterPro" id="IPR039448">
    <property type="entry name" value="Beta_helix"/>
</dbReference>
<dbReference type="Pfam" id="PF13229">
    <property type="entry name" value="Beta_helix"/>
    <property type="match status" value="1"/>
</dbReference>
<organism evidence="2 3">
    <name type="scientific">Caulobacter endophyticus</name>
    <dbReference type="NCBI Taxonomy" id="2172652"/>
    <lineage>
        <taxon>Bacteria</taxon>
        <taxon>Pseudomonadati</taxon>
        <taxon>Pseudomonadota</taxon>
        <taxon>Alphaproteobacteria</taxon>
        <taxon>Caulobacterales</taxon>
        <taxon>Caulobacteraceae</taxon>
        <taxon>Caulobacter</taxon>
    </lineage>
</organism>
<gene>
    <name evidence="2" type="ORF">DDF67_09485</name>
</gene>
<reference evidence="2 3" key="1">
    <citation type="submission" date="2018-04" db="EMBL/GenBank/DDBJ databases">
        <title>The genome sequence of Caulobacter sp. 744.</title>
        <authorList>
            <person name="Gao J."/>
            <person name="Sun J."/>
        </authorList>
    </citation>
    <scope>NUCLEOTIDE SEQUENCE [LARGE SCALE GENOMIC DNA]</scope>
    <source>
        <strain evidence="2 3">774</strain>
    </source>
</reference>
<comment type="caution">
    <text evidence="2">The sequence shown here is derived from an EMBL/GenBank/DDBJ whole genome shotgun (WGS) entry which is preliminary data.</text>
</comment>